<keyword evidence="2 8" id="KW-0812">Transmembrane</keyword>
<feature type="chain" id="PRO_5045511056" evidence="10">
    <location>
        <begin position="20"/>
        <end position="424"/>
    </location>
</feature>
<dbReference type="RefSeq" id="XP_065663965.1">
    <property type="nucleotide sequence ID" value="XM_065807893.1"/>
</dbReference>
<keyword evidence="12" id="KW-1185">Reference proteome</keyword>
<feature type="transmembrane region" description="Helical" evidence="9">
    <location>
        <begin position="260"/>
        <end position="284"/>
    </location>
</feature>
<comment type="similarity">
    <text evidence="8">Belongs to the G-protein coupled receptor 1 family.</text>
</comment>
<feature type="transmembrane region" description="Helical" evidence="9">
    <location>
        <begin position="141"/>
        <end position="160"/>
    </location>
</feature>
<proteinExistence type="inferred from homology"/>
<comment type="subcellular location">
    <subcellularLocation>
        <location evidence="1">Membrane</location>
        <topology evidence="1">Multi-pass membrane protein</topology>
    </subcellularLocation>
</comment>
<feature type="transmembrane region" description="Helical" evidence="9">
    <location>
        <begin position="356"/>
        <end position="376"/>
    </location>
</feature>
<feature type="transmembrane region" description="Helical" evidence="9">
    <location>
        <begin position="180"/>
        <end position="200"/>
    </location>
</feature>
<name>A0ABM4CQ36_HYDVU</name>
<dbReference type="Gene3D" id="1.20.1070.10">
    <property type="entry name" value="Rhodopsin 7-helix transmembrane proteins"/>
    <property type="match status" value="1"/>
</dbReference>
<evidence type="ECO:0000256" key="4">
    <source>
        <dbReference type="ARBA" id="ARBA00023040"/>
    </source>
</evidence>
<keyword evidence="7 8" id="KW-0807">Transducer</keyword>
<evidence type="ECO:0000256" key="6">
    <source>
        <dbReference type="ARBA" id="ARBA00023170"/>
    </source>
</evidence>
<evidence type="ECO:0000256" key="7">
    <source>
        <dbReference type="ARBA" id="ARBA00023224"/>
    </source>
</evidence>
<dbReference type="PROSITE" id="PS00237">
    <property type="entry name" value="G_PROTEIN_RECEP_F1_1"/>
    <property type="match status" value="1"/>
</dbReference>
<evidence type="ECO:0000313" key="13">
    <source>
        <dbReference type="RefSeq" id="XP_065663965.1"/>
    </source>
</evidence>
<reference evidence="13" key="1">
    <citation type="submission" date="2025-08" db="UniProtKB">
        <authorList>
            <consortium name="RefSeq"/>
        </authorList>
    </citation>
    <scope>IDENTIFICATION</scope>
</reference>
<sequence>MRKWYVFISIMVFSGGSETNVTSSRSDFNLNQKYPTSQANIHNETVTYNNSNNVDISSMSLEELCRLMEVPAENCSCENPDTKKLCVIVNTKIIESFSCDVVTNKIIGISNLISSTLALIGNGFVIGFGFTNRKNLSRFRYLIIGLSVSDFFFALFQAIVSIPETWTCHWIYGLFFCKVLRASLAASANIAVGFIVIIAVNRYIGVVYMFSTAFDQTKMLTAVIINVLAGILSIIPPLFILQLGKFATCSEVWSKKSSTIYTWVLFLTYYFIPVVTLIFLYLIMIASIKKAYLKSNVINDEQRMSRLKKNKKNLFMLVLILVAFAVLVLPNRIVWIVNDLYGLNKIDKNLERLLKMLSEITYGFHAAVNPIIYSLVDKKFKLQLKTFFSGVKDLFWVNPSLSSSKSRSASEITIQMNITNASKQ</sequence>
<dbReference type="CDD" id="cd00637">
    <property type="entry name" value="7tm_classA_rhodopsin-like"/>
    <property type="match status" value="1"/>
</dbReference>
<evidence type="ECO:0000259" key="11">
    <source>
        <dbReference type="PROSITE" id="PS50262"/>
    </source>
</evidence>
<dbReference type="PROSITE" id="PS50262">
    <property type="entry name" value="G_PROTEIN_RECEP_F1_2"/>
    <property type="match status" value="1"/>
</dbReference>
<organism evidence="12 13">
    <name type="scientific">Hydra vulgaris</name>
    <name type="common">Hydra</name>
    <name type="synonym">Hydra attenuata</name>
    <dbReference type="NCBI Taxonomy" id="6087"/>
    <lineage>
        <taxon>Eukaryota</taxon>
        <taxon>Metazoa</taxon>
        <taxon>Cnidaria</taxon>
        <taxon>Hydrozoa</taxon>
        <taxon>Hydroidolina</taxon>
        <taxon>Anthoathecata</taxon>
        <taxon>Aplanulata</taxon>
        <taxon>Hydridae</taxon>
        <taxon>Hydra</taxon>
    </lineage>
</organism>
<dbReference type="GeneID" id="105845705"/>
<gene>
    <name evidence="13" type="primary">LOC105845705</name>
</gene>
<evidence type="ECO:0000313" key="12">
    <source>
        <dbReference type="Proteomes" id="UP001652625"/>
    </source>
</evidence>
<dbReference type="Pfam" id="PF00001">
    <property type="entry name" value="7tm_1"/>
    <property type="match status" value="1"/>
</dbReference>
<feature type="transmembrane region" description="Helical" evidence="9">
    <location>
        <begin position="220"/>
        <end position="240"/>
    </location>
</feature>
<keyword evidence="3 9" id="KW-1133">Transmembrane helix</keyword>
<accession>A0ABM4CQ36</accession>
<dbReference type="PRINTS" id="PR00237">
    <property type="entry name" value="GPCRRHODOPSN"/>
</dbReference>
<dbReference type="PANTHER" id="PTHR45695">
    <property type="entry name" value="LEUCOKININ RECEPTOR-RELATED"/>
    <property type="match status" value="1"/>
</dbReference>
<keyword evidence="5 9" id="KW-0472">Membrane</keyword>
<evidence type="ECO:0000256" key="10">
    <source>
        <dbReference type="SAM" id="SignalP"/>
    </source>
</evidence>
<dbReference type="SUPFAM" id="SSF81321">
    <property type="entry name" value="Family A G protein-coupled receptor-like"/>
    <property type="match status" value="1"/>
</dbReference>
<evidence type="ECO:0000256" key="8">
    <source>
        <dbReference type="RuleBase" id="RU000688"/>
    </source>
</evidence>
<keyword evidence="6 8" id="KW-0675">Receptor</keyword>
<keyword evidence="4 8" id="KW-0297">G-protein coupled receptor</keyword>
<feature type="transmembrane region" description="Helical" evidence="9">
    <location>
        <begin position="106"/>
        <end position="129"/>
    </location>
</feature>
<dbReference type="InterPro" id="IPR017452">
    <property type="entry name" value="GPCR_Rhodpsn_7TM"/>
</dbReference>
<feature type="transmembrane region" description="Helical" evidence="9">
    <location>
        <begin position="314"/>
        <end position="336"/>
    </location>
</feature>
<evidence type="ECO:0000256" key="2">
    <source>
        <dbReference type="ARBA" id="ARBA00022692"/>
    </source>
</evidence>
<feature type="domain" description="G-protein coupled receptors family 1 profile" evidence="11">
    <location>
        <begin position="121"/>
        <end position="373"/>
    </location>
</feature>
<evidence type="ECO:0000256" key="1">
    <source>
        <dbReference type="ARBA" id="ARBA00004141"/>
    </source>
</evidence>
<evidence type="ECO:0000256" key="9">
    <source>
        <dbReference type="SAM" id="Phobius"/>
    </source>
</evidence>
<dbReference type="PANTHER" id="PTHR45695:SF9">
    <property type="entry name" value="LEUCOKININ RECEPTOR"/>
    <property type="match status" value="1"/>
</dbReference>
<dbReference type="Proteomes" id="UP001652625">
    <property type="component" value="Chromosome 10"/>
</dbReference>
<feature type="signal peptide" evidence="10">
    <location>
        <begin position="1"/>
        <end position="19"/>
    </location>
</feature>
<evidence type="ECO:0000256" key="5">
    <source>
        <dbReference type="ARBA" id="ARBA00023136"/>
    </source>
</evidence>
<keyword evidence="10" id="KW-0732">Signal</keyword>
<dbReference type="InterPro" id="IPR000276">
    <property type="entry name" value="GPCR_Rhodpsn"/>
</dbReference>
<protein>
    <submittedName>
        <fullName evidence="13">Chemerin-like receptor 2 isoform X3</fullName>
    </submittedName>
</protein>
<evidence type="ECO:0000256" key="3">
    <source>
        <dbReference type="ARBA" id="ARBA00022989"/>
    </source>
</evidence>